<gene>
    <name evidence="1" type="ORF">D7N80_10885</name>
</gene>
<dbReference type="AlphaFoldDB" id="A0A3R1AEC6"/>
<organism evidence="1">
    <name type="scientific">Salmonella enterica I</name>
    <dbReference type="NCBI Taxonomy" id="59201"/>
    <lineage>
        <taxon>Bacteria</taxon>
        <taxon>Pseudomonadati</taxon>
        <taxon>Pseudomonadota</taxon>
        <taxon>Gammaproteobacteria</taxon>
        <taxon>Enterobacterales</taxon>
        <taxon>Enterobacteriaceae</taxon>
        <taxon>Salmonella</taxon>
    </lineage>
</organism>
<dbReference type="Proteomes" id="UP000885348">
    <property type="component" value="Unassembled WGS sequence"/>
</dbReference>
<accession>A0A3R1AEC6</accession>
<name>A0A3R1AEC6_SALET</name>
<reference evidence="1" key="1">
    <citation type="submission" date="2018-09" db="EMBL/GenBank/DDBJ databases">
        <authorList>
            <person name="Ashton P.M."/>
            <person name="Dallman T."/>
            <person name="Nair S."/>
            <person name="De Pinna E."/>
            <person name="Peters T."/>
            <person name="Grant K."/>
        </authorList>
    </citation>
    <scope>NUCLEOTIDE SEQUENCE [LARGE SCALE GENOMIC DNA]</scope>
    <source>
        <strain evidence="1">598938</strain>
    </source>
</reference>
<protein>
    <submittedName>
        <fullName evidence="1">Uncharacterized protein</fullName>
    </submittedName>
</protein>
<proteinExistence type="predicted"/>
<sequence>MTTITKTKLKGNEVRARRKGGSVVHVLELTENGHAPSSGALCGDKPVQSRHSSMNRAGWYQMKEHIEINCPKCLKVLNTREQIK</sequence>
<evidence type="ECO:0000313" key="1">
    <source>
        <dbReference type="EMBL" id="MML53809.1"/>
    </source>
</evidence>
<dbReference type="EMBL" id="RVVJ01000011">
    <property type="protein sequence ID" value="MML53809.1"/>
    <property type="molecule type" value="Genomic_DNA"/>
</dbReference>
<comment type="caution">
    <text evidence="1">The sequence shown here is derived from an EMBL/GenBank/DDBJ whole genome shotgun (WGS) entry which is preliminary data.</text>
</comment>